<keyword evidence="2" id="KW-1003">Cell membrane</keyword>
<dbReference type="InterPro" id="IPR050879">
    <property type="entry name" value="Acyltransferase_3"/>
</dbReference>
<feature type="transmembrane region" description="Helical" evidence="8">
    <location>
        <begin position="237"/>
        <end position="255"/>
    </location>
</feature>
<dbReference type="InterPro" id="IPR036514">
    <property type="entry name" value="SGNH_hydro_sf"/>
</dbReference>
<keyword evidence="5 8" id="KW-1133">Transmembrane helix</keyword>
<feature type="transmembrane region" description="Helical" evidence="8">
    <location>
        <begin position="261"/>
        <end position="284"/>
    </location>
</feature>
<evidence type="ECO:0000313" key="11">
    <source>
        <dbReference type="Proteomes" id="UP001519296"/>
    </source>
</evidence>
<evidence type="ECO:0000256" key="6">
    <source>
        <dbReference type="ARBA" id="ARBA00023136"/>
    </source>
</evidence>
<evidence type="ECO:0000256" key="5">
    <source>
        <dbReference type="ARBA" id="ARBA00022989"/>
    </source>
</evidence>
<accession>A0ABS5B5T8</accession>
<keyword evidence="3" id="KW-0808">Transferase</keyword>
<feature type="domain" description="Acyltransferase 3" evidence="9">
    <location>
        <begin position="4"/>
        <end position="342"/>
    </location>
</feature>
<evidence type="ECO:0000256" key="1">
    <source>
        <dbReference type="ARBA" id="ARBA00004651"/>
    </source>
</evidence>
<keyword evidence="7" id="KW-0012">Acyltransferase</keyword>
<evidence type="ECO:0000259" key="9">
    <source>
        <dbReference type="Pfam" id="PF01757"/>
    </source>
</evidence>
<evidence type="ECO:0000256" key="2">
    <source>
        <dbReference type="ARBA" id="ARBA00022475"/>
    </source>
</evidence>
<reference evidence="10 11" key="1">
    <citation type="submission" date="2018-02" db="EMBL/GenBank/DDBJ databases">
        <title>Draft genome sequence of Streptococcus oricebi CCUG 70868T type strain.</title>
        <authorList>
            <person name="Mendez V."/>
            <person name="Salva-Serra F."/>
            <person name="Jaen-Luchoro D."/>
            <person name="Gonzales-Siles L."/>
            <person name="Karlsson R."/>
            <person name="Engstrom-Jakobsson H."/>
            <person name="Busquets A."/>
            <person name="Gomila M."/>
            <person name="Pineiro-Iglesias B."/>
            <person name="Bennasar-Figueras A."/>
            <person name="Seeger M."/>
            <person name="Moore E."/>
        </authorList>
    </citation>
    <scope>NUCLEOTIDE SEQUENCE [LARGE SCALE GENOMIC DNA]</scope>
    <source>
        <strain evidence="10 11">CCUG 70868</strain>
    </source>
</reference>
<dbReference type="SUPFAM" id="SSF52266">
    <property type="entry name" value="SGNH hydrolase"/>
    <property type="match status" value="1"/>
</dbReference>
<dbReference type="Proteomes" id="UP001519296">
    <property type="component" value="Unassembled WGS sequence"/>
</dbReference>
<keyword evidence="4 8" id="KW-0812">Transmembrane</keyword>
<dbReference type="PANTHER" id="PTHR23028:SF53">
    <property type="entry name" value="ACYL_TRANSF_3 DOMAIN-CONTAINING PROTEIN"/>
    <property type="match status" value="1"/>
</dbReference>
<feature type="transmembrane region" description="Helical" evidence="8">
    <location>
        <begin position="296"/>
        <end position="318"/>
    </location>
</feature>
<gene>
    <name evidence="10" type="ORF">C4K46_09670</name>
</gene>
<feature type="transmembrane region" description="Helical" evidence="8">
    <location>
        <begin position="7"/>
        <end position="23"/>
    </location>
</feature>
<feature type="transmembrane region" description="Helical" evidence="8">
    <location>
        <begin position="367"/>
        <end position="389"/>
    </location>
</feature>
<comment type="caution">
    <text evidence="10">The sequence shown here is derived from an EMBL/GenBank/DDBJ whole genome shotgun (WGS) entry which is preliminary data.</text>
</comment>
<evidence type="ECO:0000256" key="4">
    <source>
        <dbReference type="ARBA" id="ARBA00022692"/>
    </source>
</evidence>
<dbReference type="InterPro" id="IPR002656">
    <property type="entry name" value="Acyl_transf_3_dom"/>
</dbReference>
<feature type="transmembrane region" description="Helical" evidence="8">
    <location>
        <begin position="131"/>
        <end position="154"/>
    </location>
</feature>
<proteinExistence type="predicted"/>
<evidence type="ECO:0000256" key="8">
    <source>
        <dbReference type="SAM" id="Phobius"/>
    </source>
</evidence>
<feature type="transmembrane region" description="Helical" evidence="8">
    <location>
        <begin position="69"/>
        <end position="90"/>
    </location>
</feature>
<evidence type="ECO:0000256" key="7">
    <source>
        <dbReference type="ARBA" id="ARBA00023315"/>
    </source>
</evidence>
<feature type="transmembrane region" description="Helical" evidence="8">
    <location>
        <begin position="200"/>
        <end position="225"/>
    </location>
</feature>
<dbReference type="Gene3D" id="3.40.50.1110">
    <property type="entry name" value="SGNH hydrolase"/>
    <property type="match status" value="1"/>
</dbReference>
<evidence type="ECO:0000313" key="10">
    <source>
        <dbReference type="EMBL" id="MBP2624203.1"/>
    </source>
</evidence>
<dbReference type="Pfam" id="PF01757">
    <property type="entry name" value="Acyl_transf_3"/>
    <property type="match status" value="1"/>
</dbReference>
<protein>
    <submittedName>
        <fullName evidence="10">Acetyltransferase</fullName>
    </submittedName>
</protein>
<organism evidence="10 11">
    <name type="scientific">Streptococcus oricebi</name>
    <dbReference type="NCBI Taxonomy" id="1547447"/>
    <lineage>
        <taxon>Bacteria</taxon>
        <taxon>Bacillati</taxon>
        <taxon>Bacillota</taxon>
        <taxon>Bacilli</taxon>
        <taxon>Lactobacillales</taxon>
        <taxon>Streptococcaceae</taxon>
        <taxon>Streptococcus</taxon>
    </lineage>
</organism>
<keyword evidence="11" id="KW-1185">Reference proteome</keyword>
<feature type="transmembrane region" description="Helical" evidence="8">
    <location>
        <begin position="166"/>
        <end position="188"/>
    </location>
</feature>
<feature type="transmembrane region" description="Helical" evidence="8">
    <location>
        <begin position="29"/>
        <end position="49"/>
    </location>
</feature>
<sequence>MRIKWFSLVRITGLILVLLYHFFQGLFPGGFIGVDIFFAFSGFLITSLLIDEFARSSAIDLLGFFKRRFYRIVPPLVFMILLIMPFTLLVRKDFVAGIGSQIAASLGFVTNFFEIMSGGNYESQFIPHLFIHSWSLALEVHFYLFWGLGVWFLAKKSQSISQLRGFIFLLSTGLFLASFLAMFLGAFFTKNFTSIYFASWTHIFPFFAGAALATVSGVASVGVNFKKMEEAWTIKKAWLRLALSFSLLVVLSFLLKFDQIWTYLFGFLLATVLALEMILATRILHDKTPNRQEPAWLGFVADTSYGVYLFHWPFYIIFSQLMNNLLAVILTTILSFGLAALSYYVLEPSLAGRRPQLTFLKLDATQISRPIFYSLLPLTLLTLLIMATAPKIGAFEESLMVNGLNQAKNKLDLTRSQIDQAQATEYNVTAGVSLIGDSVALRASQWLETTIPGIQLDAVVSRNLASGLEVYQTAISNKILLQDVVLALGANTVDNYEEALNQLIDQLPKGHRLILVTPYDGRVASDENSSLAKTRQYEQELAKKYDYVYLADWYQVAQDNPDIWQGTDQVHFGSESNSIAQGGQLYAQTIKEALDQASQGPVKP</sequence>
<dbReference type="RefSeq" id="WP_209629084.1">
    <property type="nucleotide sequence ID" value="NZ_PRDG01000006.1"/>
</dbReference>
<feature type="transmembrane region" description="Helical" evidence="8">
    <location>
        <begin position="324"/>
        <end position="346"/>
    </location>
</feature>
<comment type="subcellular location">
    <subcellularLocation>
        <location evidence="1">Cell membrane</location>
        <topology evidence="1">Multi-pass membrane protein</topology>
    </subcellularLocation>
</comment>
<name>A0ABS5B5T8_9STRE</name>
<dbReference type="PANTHER" id="PTHR23028">
    <property type="entry name" value="ACETYLTRANSFERASE"/>
    <property type="match status" value="1"/>
</dbReference>
<dbReference type="EMBL" id="PRDG01000006">
    <property type="protein sequence ID" value="MBP2624203.1"/>
    <property type="molecule type" value="Genomic_DNA"/>
</dbReference>
<keyword evidence="6 8" id="KW-0472">Membrane</keyword>
<evidence type="ECO:0000256" key="3">
    <source>
        <dbReference type="ARBA" id="ARBA00022679"/>
    </source>
</evidence>